<evidence type="ECO:0000256" key="6">
    <source>
        <dbReference type="ARBA" id="ARBA00023004"/>
    </source>
</evidence>
<dbReference type="GO" id="GO:0046872">
    <property type="term" value="F:metal ion binding"/>
    <property type="evidence" value="ECO:0007669"/>
    <property type="project" value="UniProtKB-KW"/>
</dbReference>
<feature type="transmembrane region" description="Helical" evidence="8">
    <location>
        <begin position="293"/>
        <end position="311"/>
    </location>
</feature>
<feature type="domain" description="Class III cytochrome C" evidence="9">
    <location>
        <begin position="189"/>
        <end position="257"/>
    </location>
</feature>
<dbReference type="PANTHER" id="PTHR35038:SF10">
    <property type="entry name" value="HIGH-MOLECULAR-WEIGHT CYTOCHROME C"/>
    <property type="match status" value="1"/>
</dbReference>
<keyword evidence="8" id="KW-0812">Transmembrane</keyword>
<keyword evidence="1" id="KW-0813">Transport</keyword>
<dbReference type="InterPro" id="IPR020942">
    <property type="entry name" value="Cyt_c_III_dom"/>
</dbReference>
<sequence length="317" mass="33686">MNIGRFIILLFFMSVVFSTAAYAAEANFTASLLTANDVNCKKCHTDTPHVIHANKPVECVNCHGDKLTVSIPQCTKCHDGPIHQVHAGKVATQTCAYCHKTITDVHNNLLKDAVCSHCHQDLIQVHGNNEACVKCHKSPPAIVKPLKSPEMTLICQNCHSASSVANIHGEADDKAGCYGCHKGTSKANGSEIPHAIHASKVDCQKCHQESGQVVVPKCTRCHDIDTLHAFGKIGTLTSQNGLTCSACHTDETKLSAQQAAPPQPANTVVSPVETAIPGNTPDNANPQASPAKSPGFAGIFAIGLLIVGYIIRKRGLN</sequence>
<keyword evidence="2" id="KW-0349">Heme</keyword>
<proteinExistence type="predicted"/>
<evidence type="ECO:0000256" key="5">
    <source>
        <dbReference type="ARBA" id="ARBA00022982"/>
    </source>
</evidence>
<dbReference type="GO" id="GO:0009055">
    <property type="term" value="F:electron transfer activity"/>
    <property type="evidence" value="ECO:0007669"/>
    <property type="project" value="InterPro"/>
</dbReference>
<feature type="compositionally biased region" description="Polar residues" evidence="7">
    <location>
        <begin position="280"/>
        <end position="290"/>
    </location>
</feature>
<evidence type="ECO:0000256" key="2">
    <source>
        <dbReference type="ARBA" id="ARBA00022617"/>
    </source>
</evidence>
<keyword evidence="5" id="KW-0249">Electron transport</keyword>
<dbReference type="Proteomes" id="UP000050360">
    <property type="component" value="Unassembled WGS sequence"/>
</dbReference>
<reference evidence="10 11" key="1">
    <citation type="submission" date="2015-09" db="EMBL/GenBank/DDBJ databases">
        <title>A metagenomics-based metabolic model of nitrate-dependent anaerobic oxidation of methane by Methanoperedens-like archaea.</title>
        <authorList>
            <person name="Arshad A."/>
            <person name="Speth D.R."/>
            <person name="De Graaf R.M."/>
            <person name="Op Den Camp H.J."/>
            <person name="Jetten M.S."/>
            <person name="Welte C.U."/>
        </authorList>
    </citation>
    <scope>NUCLEOTIDE SEQUENCE [LARGE SCALE GENOMIC DNA]</scope>
</reference>
<dbReference type="Pfam" id="PF02085">
    <property type="entry name" value="Cytochrom_CIII"/>
    <property type="match status" value="1"/>
</dbReference>
<keyword evidence="8" id="KW-1133">Transmembrane helix</keyword>
<dbReference type="PANTHER" id="PTHR35038">
    <property type="entry name" value="DISSIMILATORY SULFITE REDUCTASE SIRA"/>
    <property type="match status" value="1"/>
</dbReference>
<dbReference type="AlphaFoldDB" id="A0A0P8AK53"/>
<protein>
    <submittedName>
        <fullName evidence="10">Class III cytochrome C family protein</fullName>
    </submittedName>
</protein>
<name>A0A0P8AK53_9EURY</name>
<evidence type="ECO:0000256" key="7">
    <source>
        <dbReference type="SAM" id="MobiDB-lite"/>
    </source>
</evidence>
<dbReference type="GO" id="GO:0020037">
    <property type="term" value="F:heme binding"/>
    <property type="evidence" value="ECO:0007669"/>
    <property type="project" value="InterPro"/>
</dbReference>
<gene>
    <name evidence="10" type="ORF">MPEBLZ_00238</name>
</gene>
<evidence type="ECO:0000313" key="10">
    <source>
        <dbReference type="EMBL" id="KPQ45155.1"/>
    </source>
</evidence>
<dbReference type="SUPFAM" id="SSF48695">
    <property type="entry name" value="Multiheme cytochromes"/>
    <property type="match status" value="1"/>
</dbReference>
<evidence type="ECO:0000256" key="1">
    <source>
        <dbReference type="ARBA" id="ARBA00022448"/>
    </source>
</evidence>
<dbReference type="EMBL" id="LKCM01000019">
    <property type="protein sequence ID" value="KPQ45155.1"/>
    <property type="molecule type" value="Genomic_DNA"/>
</dbReference>
<keyword evidence="4" id="KW-0732">Signal</keyword>
<accession>A0A0P8AK53</accession>
<keyword evidence="6" id="KW-0408">Iron</keyword>
<evidence type="ECO:0000259" key="9">
    <source>
        <dbReference type="Pfam" id="PF02085"/>
    </source>
</evidence>
<evidence type="ECO:0000313" key="11">
    <source>
        <dbReference type="Proteomes" id="UP000050360"/>
    </source>
</evidence>
<keyword evidence="3" id="KW-0479">Metal-binding</keyword>
<evidence type="ECO:0000256" key="4">
    <source>
        <dbReference type="ARBA" id="ARBA00022729"/>
    </source>
</evidence>
<keyword evidence="8" id="KW-0472">Membrane</keyword>
<dbReference type="InterPro" id="IPR051829">
    <property type="entry name" value="Multiheme_Cytochr_ET"/>
</dbReference>
<dbReference type="InterPro" id="IPR036280">
    <property type="entry name" value="Multihaem_cyt_sf"/>
</dbReference>
<feature type="region of interest" description="Disordered" evidence="7">
    <location>
        <begin position="255"/>
        <end position="290"/>
    </location>
</feature>
<comment type="caution">
    <text evidence="10">The sequence shown here is derived from an EMBL/GenBank/DDBJ whole genome shotgun (WGS) entry which is preliminary data.</text>
</comment>
<evidence type="ECO:0000256" key="8">
    <source>
        <dbReference type="SAM" id="Phobius"/>
    </source>
</evidence>
<organism evidence="10 11">
    <name type="scientific">Candidatus Methanoperedens nitratireducens</name>
    <dbReference type="NCBI Taxonomy" id="1392998"/>
    <lineage>
        <taxon>Archaea</taxon>
        <taxon>Methanobacteriati</taxon>
        <taxon>Methanobacteriota</taxon>
        <taxon>Stenosarchaea group</taxon>
        <taxon>Methanomicrobia</taxon>
        <taxon>Methanosarcinales</taxon>
        <taxon>ANME-2 cluster</taxon>
        <taxon>Candidatus Methanoperedentaceae</taxon>
        <taxon>Candidatus Methanoperedens</taxon>
    </lineage>
</organism>
<dbReference type="Gene3D" id="3.90.10.10">
    <property type="entry name" value="Cytochrome C3"/>
    <property type="match status" value="2"/>
</dbReference>
<evidence type="ECO:0000256" key="3">
    <source>
        <dbReference type="ARBA" id="ARBA00022723"/>
    </source>
</evidence>